<proteinExistence type="predicted"/>
<dbReference type="SUPFAM" id="SSF52440">
    <property type="entry name" value="PreATP-grasp domain"/>
    <property type="match status" value="1"/>
</dbReference>
<dbReference type="GO" id="GO:0005524">
    <property type="term" value="F:ATP binding"/>
    <property type="evidence" value="ECO:0007669"/>
    <property type="project" value="UniProtKB-UniRule"/>
</dbReference>
<keyword evidence="1" id="KW-0436">Ligase</keyword>
<comment type="caution">
    <text evidence="6">The sequence shown here is derived from an EMBL/GenBank/DDBJ whole genome shotgun (WGS) entry which is preliminary data.</text>
</comment>
<protein>
    <recommendedName>
        <fullName evidence="5">ATP-grasp domain-containing protein</fullName>
    </recommendedName>
</protein>
<sequence>MPRTLMLLGGARHQVPAIEEAKRLGYRTVLCDYLPDNPGQFVADVFYQESTTDRAKMLDVARREKIDGILSFGSDAALPSAGYVAEALGLPTNPLASINTLSEKYLFRPYLAKNGFNCPKAVSFPTEKNGRSVLELCRGMRFPVILKPTDSSGSKGVTVVPVPDAASFDAAITAATEFSRNGILLCEEYLERGYPHVIGGDIFVIDGRVRFWGLMDAVRDESLGGLVPVGEAFPSGLPVDKAGLLKSEVQGLVTSLDLRFGEMNLEVIIGRDGKPYIIELGGRAGGNMLPLQLQDVSGVNLTQASVRCAMGDFDCAVDFDPAAGTGDAVATLVLHAKRSGSFAGVHVDPALERYVYRTQVFVHEDDRVEEFVNGSKALGILFLRFPSADVMRELLAESSHLVSVEVR</sequence>
<feature type="domain" description="ATP-grasp" evidence="5">
    <location>
        <begin position="108"/>
        <end position="310"/>
    </location>
</feature>
<evidence type="ECO:0000313" key="6">
    <source>
        <dbReference type="EMBL" id="MST59783.1"/>
    </source>
</evidence>
<dbReference type="RefSeq" id="WP_154539756.1">
    <property type="nucleotide sequence ID" value="NZ_VUND01000001.1"/>
</dbReference>
<evidence type="ECO:0000313" key="7">
    <source>
        <dbReference type="Proteomes" id="UP000434342"/>
    </source>
</evidence>
<dbReference type="AlphaFoldDB" id="A0A6N7X888"/>
<keyword evidence="3 4" id="KW-0067">ATP-binding</keyword>
<evidence type="ECO:0000256" key="2">
    <source>
        <dbReference type="ARBA" id="ARBA00022741"/>
    </source>
</evidence>
<dbReference type="GO" id="GO:0046872">
    <property type="term" value="F:metal ion binding"/>
    <property type="evidence" value="ECO:0007669"/>
    <property type="project" value="InterPro"/>
</dbReference>
<keyword evidence="2 4" id="KW-0547">Nucleotide-binding</keyword>
<dbReference type="PANTHER" id="PTHR43585:SF2">
    <property type="entry name" value="ATP-GRASP ENZYME FSQD"/>
    <property type="match status" value="1"/>
</dbReference>
<gene>
    <name evidence="6" type="ORF">FYJ69_02490</name>
</gene>
<evidence type="ECO:0000259" key="5">
    <source>
        <dbReference type="PROSITE" id="PS50975"/>
    </source>
</evidence>
<name>A0A6N7X888_9ACTN</name>
<dbReference type="InterPro" id="IPR013815">
    <property type="entry name" value="ATP_grasp_subdomain_1"/>
</dbReference>
<dbReference type="SUPFAM" id="SSF56059">
    <property type="entry name" value="Glutathione synthetase ATP-binding domain-like"/>
    <property type="match status" value="1"/>
</dbReference>
<organism evidence="6 7">
    <name type="scientific">Parafannyhessea umbonata</name>
    <dbReference type="NCBI Taxonomy" id="604330"/>
    <lineage>
        <taxon>Bacteria</taxon>
        <taxon>Bacillati</taxon>
        <taxon>Actinomycetota</taxon>
        <taxon>Coriobacteriia</taxon>
        <taxon>Coriobacteriales</taxon>
        <taxon>Atopobiaceae</taxon>
        <taxon>Parafannyhessea</taxon>
    </lineage>
</organism>
<dbReference type="InterPro" id="IPR016185">
    <property type="entry name" value="PreATP-grasp_dom_sf"/>
</dbReference>
<evidence type="ECO:0000256" key="1">
    <source>
        <dbReference type="ARBA" id="ARBA00022598"/>
    </source>
</evidence>
<dbReference type="Gene3D" id="3.40.50.20">
    <property type="match status" value="1"/>
</dbReference>
<evidence type="ECO:0000256" key="3">
    <source>
        <dbReference type="ARBA" id="ARBA00022840"/>
    </source>
</evidence>
<dbReference type="GO" id="GO:0016874">
    <property type="term" value="F:ligase activity"/>
    <property type="evidence" value="ECO:0007669"/>
    <property type="project" value="UniProtKB-KW"/>
</dbReference>
<dbReference type="Gene3D" id="3.30.1490.20">
    <property type="entry name" value="ATP-grasp fold, A domain"/>
    <property type="match status" value="1"/>
</dbReference>
<dbReference type="PROSITE" id="PS50975">
    <property type="entry name" value="ATP_GRASP"/>
    <property type="match status" value="1"/>
</dbReference>
<dbReference type="PANTHER" id="PTHR43585">
    <property type="entry name" value="FUMIPYRROLE BIOSYNTHESIS PROTEIN C"/>
    <property type="match status" value="1"/>
</dbReference>
<dbReference type="InterPro" id="IPR052032">
    <property type="entry name" value="ATP-dep_AA_Ligase"/>
</dbReference>
<dbReference type="InterPro" id="IPR011761">
    <property type="entry name" value="ATP-grasp"/>
</dbReference>
<accession>A0A6N7X888</accession>
<dbReference type="EMBL" id="VUND01000001">
    <property type="protein sequence ID" value="MST59783.1"/>
    <property type="molecule type" value="Genomic_DNA"/>
</dbReference>
<reference evidence="6 7" key="1">
    <citation type="submission" date="2019-08" db="EMBL/GenBank/DDBJ databases">
        <title>In-depth cultivation of the pig gut microbiome towards novel bacterial diversity and tailored functional studies.</title>
        <authorList>
            <person name="Wylensek D."/>
            <person name="Hitch T.C.A."/>
            <person name="Clavel T."/>
        </authorList>
    </citation>
    <scope>NUCLEOTIDE SEQUENCE [LARGE SCALE GENOMIC DNA]</scope>
    <source>
        <strain evidence="6 7">WB01_CNA04</strain>
    </source>
</reference>
<dbReference type="Gene3D" id="3.30.470.20">
    <property type="entry name" value="ATP-grasp fold, B domain"/>
    <property type="match status" value="1"/>
</dbReference>
<evidence type="ECO:0000256" key="4">
    <source>
        <dbReference type="PROSITE-ProRule" id="PRU00409"/>
    </source>
</evidence>
<dbReference type="Proteomes" id="UP000434342">
    <property type="component" value="Unassembled WGS sequence"/>
</dbReference>